<dbReference type="GO" id="GO:0051539">
    <property type="term" value="F:4 iron, 4 sulfur cluster binding"/>
    <property type="evidence" value="ECO:0007669"/>
    <property type="project" value="UniProtKB-KW"/>
</dbReference>
<reference evidence="8" key="1">
    <citation type="submission" date="2021-02" db="EMBL/GenBank/DDBJ databases">
        <authorList>
            <person name="Nowell W R."/>
        </authorList>
    </citation>
    <scope>NUCLEOTIDE SEQUENCE</scope>
</reference>
<feature type="non-terminal residue" evidence="8">
    <location>
        <position position="118"/>
    </location>
</feature>
<keyword evidence="6" id="KW-0411">Iron-sulfur</keyword>
<accession>A0A820S4F1</accession>
<dbReference type="InterPro" id="IPR007197">
    <property type="entry name" value="rSAM"/>
</dbReference>
<comment type="cofactor">
    <cofactor evidence="1">
        <name>[4Fe-4S] cluster</name>
        <dbReference type="ChEBI" id="CHEBI:49883"/>
    </cofactor>
</comment>
<dbReference type="GO" id="GO:0005829">
    <property type="term" value="C:cytosol"/>
    <property type="evidence" value="ECO:0007669"/>
    <property type="project" value="TreeGrafter"/>
</dbReference>
<sequence>HLDKIKKTRSPYAPPFQVGVLGCMAERLKEKLIEREKIVDVVCGPDAYRSLPNLLDQTLLMSDQKGINTILSLEETYADITPLRFDINNRRAFVSIMRGCNNMCAFCIVPFTRGRERS</sequence>
<dbReference type="PROSITE" id="PS51449">
    <property type="entry name" value="MTTASE_N"/>
    <property type="match status" value="1"/>
</dbReference>
<dbReference type="GO" id="GO:0005739">
    <property type="term" value="C:mitochondrion"/>
    <property type="evidence" value="ECO:0007669"/>
    <property type="project" value="TreeGrafter"/>
</dbReference>
<dbReference type="GO" id="GO:0046872">
    <property type="term" value="F:metal ion binding"/>
    <property type="evidence" value="ECO:0007669"/>
    <property type="project" value="UniProtKB-KW"/>
</dbReference>
<dbReference type="PANTHER" id="PTHR43020:SF2">
    <property type="entry name" value="MITOCHONDRIAL TRNA METHYLTHIOTRANSFERASE CDK5RAP1"/>
    <property type="match status" value="1"/>
</dbReference>
<comment type="caution">
    <text evidence="8">The sequence shown here is derived from an EMBL/GenBank/DDBJ whole genome shotgun (WGS) entry which is preliminary data.</text>
</comment>
<dbReference type="EMBL" id="CAJOAZ010032531">
    <property type="protein sequence ID" value="CAF4448269.1"/>
    <property type="molecule type" value="Genomic_DNA"/>
</dbReference>
<name>A0A820S4F1_9BILA</name>
<dbReference type="InterPro" id="IPR013848">
    <property type="entry name" value="Methylthiotransferase_N"/>
</dbReference>
<dbReference type="GO" id="GO:0035597">
    <property type="term" value="F:tRNA-2-methylthio-N(6)-dimethylallyladenosine(37) synthase activity"/>
    <property type="evidence" value="ECO:0007669"/>
    <property type="project" value="TreeGrafter"/>
</dbReference>
<dbReference type="SFLD" id="SFLDS00029">
    <property type="entry name" value="Radical_SAM"/>
    <property type="match status" value="1"/>
</dbReference>
<dbReference type="AlphaFoldDB" id="A0A820S4F1"/>
<evidence type="ECO:0000256" key="3">
    <source>
        <dbReference type="ARBA" id="ARBA00022691"/>
    </source>
</evidence>
<keyword evidence="5" id="KW-0408">Iron</keyword>
<evidence type="ECO:0000313" key="9">
    <source>
        <dbReference type="Proteomes" id="UP000663844"/>
    </source>
</evidence>
<protein>
    <recommendedName>
        <fullName evidence="7">MTTase N-terminal domain-containing protein</fullName>
    </recommendedName>
</protein>
<keyword evidence="3" id="KW-0949">S-adenosyl-L-methionine</keyword>
<dbReference type="PANTHER" id="PTHR43020">
    <property type="entry name" value="CDK5 REGULATORY SUBUNIT-ASSOCIATED PROTEIN 1"/>
    <property type="match status" value="1"/>
</dbReference>
<dbReference type="Gene3D" id="3.40.50.12160">
    <property type="entry name" value="Methylthiotransferase, N-terminal domain"/>
    <property type="match status" value="1"/>
</dbReference>
<dbReference type="Proteomes" id="UP000663844">
    <property type="component" value="Unassembled WGS sequence"/>
</dbReference>
<dbReference type="InterPro" id="IPR038135">
    <property type="entry name" value="Methylthiotransferase_N_sf"/>
</dbReference>
<feature type="domain" description="MTTase N-terminal" evidence="7">
    <location>
        <begin position="1"/>
        <end position="60"/>
    </location>
</feature>
<evidence type="ECO:0000259" key="7">
    <source>
        <dbReference type="PROSITE" id="PS51449"/>
    </source>
</evidence>
<dbReference type="InterPro" id="IPR020612">
    <property type="entry name" value="Methylthiotransferase_CS"/>
</dbReference>
<dbReference type="InterPro" id="IPR058240">
    <property type="entry name" value="rSAM_sf"/>
</dbReference>
<keyword evidence="4" id="KW-0479">Metal-binding</keyword>
<organism evidence="8 9">
    <name type="scientific">Adineta steineri</name>
    <dbReference type="NCBI Taxonomy" id="433720"/>
    <lineage>
        <taxon>Eukaryota</taxon>
        <taxon>Metazoa</taxon>
        <taxon>Spiralia</taxon>
        <taxon>Gnathifera</taxon>
        <taxon>Rotifera</taxon>
        <taxon>Eurotatoria</taxon>
        <taxon>Bdelloidea</taxon>
        <taxon>Adinetida</taxon>
        <taxon>Adinetidae</taxon>
        <taxon>Adineta</taxon>
    </lineage>
</organism>
<dbReference type="SUPFAM" id="SSF102114">
    <property type="entry name" value="Radical SAM enzymes"/>
    <property type="match status" value="1"/>
</dbReference>
<evidence type="ECO:0000256" key="4">
    <source>
        <dbReference type="ARBA" id="ARBA00022723"/>
    </source>
</evidence>
<dbReference type="FunFam" id="3.40.50.12160:FF:000003">
    <property type="entry name" value="CDK5 regulatory subunit-associated protein 1"/>
    <property type="match status" value="1"/>
</dbReference>
<dbReference type="PROSITE" id="PS01278">
    <property type="entry name" value="MTTASE_RADICAL"/>
    <property type="match status" value="1"/>
</dbReference>
<gene>
    <name evidence="8" type="ORF">OXD698_LOCUS54237</name>
</gene>
<feature type="non-terminal residue" evidence="8">
    <location>
        <position position="1"/>
    </location>
</feature>
<keyword evidence="2" id="KW-0004">4Fe-4S</keyword>
<evidence type="ECO:0000256" key="1">
    <source>
        <dbReference type="ARBA" id="ARBA00001966"/>
    </source>
</evidence>
<evidence type="ECO:0000313" key="8">
    <source>
        <dbReference type="EMBL" id="CAF4448269.1"/>
    </source>
</evidence>
<evidence type="ECO:0000256" key="6">
    <source>
        <dbReference type="ARBA" id="ARBA00023014"/>
    </source>
</evidence>
<dbReference type="Gene3D" id="3.30.750.210">
    <property type="match status" value="1"/>
</dbReference>
<evidence type="ECO:0000256" key="2">
    <source>
        <dbReference type="ARBA" id="ARBA00022485"/>
    </source>
</evidence>
<evidence type="ECO:0000256" key="5">
    <source>
        <dbReference type="ARBA" id="ARBA00023004"/>
    </source>
</evidence>
<proteinExistence type="predicted"/>